<dbReference type="EC" id="4.2.1.134" evidence="4 13"/>
<comment type="caution">
    <text evidence="13">Lacks conserved residue(s) required for the propagation of feature annotation.</text>
</comment>
<dbReference type="PANTHER" id="PTHR11035:SF35">
    <property type="entry name" value="VERY-LONG-CHAIN (3R)-3-HYDROXYACYL-COA DEHYDRATASE"/>
    <property type="match status" value="1"/>
</dbReference>
<dbReference type="GO" id="GO:0030148">
    <property type="term" value="P:sphingolipid biosynthetic process"/>
    <property type="evidence" value="ECO:0007669"/>
    <property type="project" value="TreeGrafter"/>
</dbReference>
<evidence type="ECO:0000256" key="12">
    <source>
        <dbReference type="ARBA" id="ARBA00023239"/>
    </source>
</evidence>
<dbReference type="STRING" id="29172.A0A0D8XBT3"/>
<keyword evidence="12 13" id="KW-0456">Lyase</keyword>
<name>A0A0D8XBT3_DICVI</name>
<dbReference type="GO" id="GO:0030497">
    <property type="term" value="P:fatty acid elongation"/>
    <property type="evidence" value="ECO:0007669"/>
    <property type="project" value="TreeGrafter"/>
</dbReference>
<protein>
    <recommendedName>
        <fullName evidence="4 13">Very-long-chain (3R)-3-hydroxyacyl-CoA dehydratase</fullName>
        <ecNumber evidence="4 13">4.2.1.134</ecNumber>
    </recommendedName>
</protein>
<evidence type="ECO:0000313" key="14">
    <source>
        <dbReference type="EMBL" id="KJH42053.1"/>
    </source>
</evidence>
<comment type="function">
    <text evidence="13">Catalyzes the third of the four reactions of the long-chain fatty acids elongation cycle. This endoplasmic reticulum-bound enzymatic process, allows the addition of two carbons to the chain of long- and very long-chain fatty acids/VLCFAs per cycle. This enzyme catalyzes the dehydration of the 3-hydroxyacyl-CoA intermediate into trans-2,3-enoyl-CoA, within each cycle of fatty acid elongation. Thereby, it participates to the production of VLCFAs of different chain lengths that are involved in multiple biological processes as precursors of membrane lipids and lipid mediators.</text>
</comment>
<evidence type="ECO:0000256" key="5">
    <source>
        <dbReference type="ARBA" id="ARBA00022516"/>
    </source>
</evidence>
<dbReference type="InterPro" id="IPR007482">
    <property type="entry name" value="Tyr_Pase-like_PTPLA"/>
</dbReference>
<gene>
    <name evidence="14" type="ORF">DICVIV_11971</name>
</gene>
<keyword evidence="11 13" id="KW-0275">Fatty acid biosynthesis</keyword>
<evidence type="ECO:0000256" key="2">
    <source>
        <dbReference type="ARBA" id="ARBA00005194"/>
    </source>
</evidence>
<dbReference type="AlphaFoldDB" id="A0A0D8XBT3"/>
<dbReference type="GO" id="GO:0005789">
    <property type="term" value="C:endoplasmic reticulum membrane"/>
    <property type="evidence" value="ECO:0007669"/>
    <property type="project" value="UniProtKB-SubCell"/>
</dbReference>
<dbReference type="GO" id="GO:0042761">
    <property type="term" value="P:very long-chain fatty acid biosynthetic process"/>
    <property type="evidence" value="ECO:0007669"/>
    <property type="project" value="TreeGrafter"/>
</dbReference>
<dbReference type="OrthoDB" id="2157530at2759"/>
<reference evidence="15" key="2">
    <citation type="journal article" date="2016" name="Sci. Rep.">
        <title>Dictyocaulus viviparus genome, variome and transcriptome elucidate lungworm biology and support future intervention.</title>
        <authorList>
            <person name="McNulty S.N."/>
            <person name="Strube C."/>
            <person name="Rosa B.A."/>
            <person name="Martin J.C."/>
            <person name="Tyagi R."/>
            <person name="Choi Y.J."/>
            <person name="Wang Q."/>
            <person name="Hallsworth Pepin K."/>
            <person name="Zhang X."/>
            <person name="Ozersky P."/>
            <person name="Wilson R.K."/>
            <person name="Sternberg P.W."/>
            <person name="Gasser R.B."/>
            <person name="Mitreva M."/>
        </authorList>
    </citation>
    <scope>NUCLEOTIDE SEQUENCE [LARGE SCALE GENOMIC DNA]</scope>
    <source>
        <strain evidence="15">HannoverDv2000</strain>
    </source>
</reference>
<dbReference type="EMBL" id="KN716717">
    <property type="protein sequence ID" value="KJH42053.1"/>
    <property type="molecule type" value="Genomic_DNA"/>
</dbReference>
<evidence type="ECO:0000256" key="8">
    <source>
        <dbReference type="ARBA" id="ARBA00022989"/>
    </source>
</evidence>
<reference evidence="14 15" key="1">
    <citation type="submission" date="2013-11" db="EMBL/GenBank/DDBJ databases">
        <title>Draft genome of the bovine lungworm Dictyocaulus viviparus.</title>
        <authorList>
            <person name="Mitreva M."/>
        </authorList>
    </citation>
    <scope>NUCLEOTIDE SEQUENCE [LARGE SCALE GENOMIC DNA]</scope>
    <source>
        <strain evidence="14 15">HannoverDv2000</strain>
    </source>
</reference>
<evidence type="ECO:0000256" key="1">
    <source>
        <dbReference type="ARBA" id="ARBA00004141"/>
    </source>
</evidence>
<keyword evidence="7 13" id="KW-0276">Fatty acid metabolism</keyword>
<evidence type="ECO:0000256" key="9">
    <source>
        <dbReference type="ARBA" id="ARBA00023098"/>
    </source>
</evidence>
<keyword evidence="13" id="KW-0256">Endoplasmic reticulum</keyword>
<sequence length="219" mass="26102">MKININRTLLLKLYKFLYNVTLFSIHLMIFLKLVEAQISERFVFLEFFPLYQVATYAQILDVFHGIIGITNTGMSESSIQIFGRIFMLYVIEGNPMIHNQLETIILLYAWVLIELFRYPYYALRSWNSEIYLLTWLRYSAWIPLYPIGLFIEWLSMVSSLKFYYRSSKYSLQIPYLQFSLNFGIVLSVLSFLVMPFISRKLIVHMSKQRKKKLYSGKNK</sequence>
<keyword evidence="15" id="KW-1185">Reference proteome</keyword>
<keyword evidence="6 13" id="KW-0812">Transmembrane</keyword>
<accession>A0A0D8XBT3</accession>
<evidence type="ECO:0000313" key="15">
    <source>
        <dbReference type="Proteomes" id="UP000053766"/>
    </source>
</evidence>
<dbReference type="GO" id="GO:0102158">
    <property type="term" value="F:very-long-chain (3R)-3-hydroxyacyl-CoA dehydratase activity"/>
    <property type="evidence" value="ECO:0007669"/>
    <property type="project" value="UniProtKB-EC"/>
</dbReference>
<proteinExistence type="inferred from homology"/>
<comment type="similarity">
    <text evidence="3 13">Belongs to the very long-chain fatty acids dehydratase HACD family.</text>
</comment>
<dbReference type="UniPathway" id="UPA00094"/>
<keyword evidence="8 13" id="KW-1133">Transmembrane helix</keyword>
<comment type="pathway">
    <text evidence="2 13">Lipid metabolism; fatty acid biosynthesis.</text>
</comment>
<comment type="catalytic activity">
    <reaction evidence="13">
        <text>a very-long-chain (3R)-3-hydroxyacyl-CoA = a very-long-chain (2E)-enoyl-CoA + H2O</text>
        <dbReference type="Rhea" id="RHEA:45812"/>
        <dbReference type="ChEBI" id="CHEBI:15377"/>
        <dbReference type="ChEBI" id="CHEBI:83728"/>
        <dbReference type="ChEBI" id="CHEBI:85440"/>
        <dbReference type="EC" id="4.2.1.134"/>
    </reaction>
</comment>
<keyword evidence="10 13" id="KW-0472">Membrane</keyword>
<evidence type="ECO:0000256" key="10">
    <source>
        <dbReference type="ARBA" id="ARBA00023136"/>
    </source>
</evidence>
<dbReference type="Pfam" id="PF04387">
    <property type="entry name" value="PTPLA"/>
    <property type="match status" value="1"/>
</dbReference>
<evidence type="ECO:0000256" key="11">
    <source>
        <dbReference type="ARBA" id="ARBA00023160"/>
    </source>
</evidence>
<dbReference type="Proteomes" id="UP000053766">
    <property type="component" value="Unassembled WGS sequence"/>
</dbReference>
<dbReference type="PANTHER" id="PTHR11035">
    <property type="entry name" value="VERY-LONG-CHAIN (3R)-3-HYDROXYACYL-COA DEHYDRATASE"/>
    <property type="match status" value="1"/>
</dbReference>
<keyword evidence="9 13" id="KW-0443">Lipid metabolism</keyword>
<evidence type="ECO:0000256" key="7">
    <source>
        <dbReference type="ARBA" id="ARBA00022832"/>
    </source>
</evidence>
<evidence type="ECO:0000256" key="3">
    <source>
        <dbReference type="ARBA" id="ARBA00007811"/>
    </source>
</evidence>
<feature type="transmembrane region" description="Helical" evidence="13">
    <location>
        <begin position="175"/>
        <end position="197"/>
    </location>
</feature>
<organism evidence="14 15">
    <name type="scientific">Dictyocaulus viviparus</name>
    <name type="common">Bovine lungworm</name>
    <dbReference type="NCBI Taxonomy" id="29172"/>
    <lineage>
        <taxon>Eukaryota</taxon>
        <taxon>Metazoa</taxon>
        <taxon>Ecdysozoa</taxon>
        <taxon>Nematoda</taxon>
        <taxon>Chromadorea</taxon>
        <taxon>Rhabditida</taxon>
        <taxon>Rhabditina</taxon>
        <taxon>Rhabditomorpha</taxon>
        <taxon>Strongyloidea</taxon>
        <taxon>Metastrongylidae</taxon>
        <taxon>Dictyocaulus</taxon>
    </lineage>
</organism>
<comment type="subcellular location">
    <subcellularLocation>
        <location evidence="13">Endoplasmic reticulum membrane</location>
        <topology evidence="13">Multi-pass membrane protein</topology>
    </subcellularLocation>
    <subcellularLocation>
        <location evidence="1">Membrane</location>
        <topology evidence="1">Multi-pass membrane protein</topology>
    </subcellularLocation>
</comment>
<feature type="transmembrane region" description="Helical" evidence="13">
    <location>
        <begin position="104"/>
        <end position="123"/>
    </location>
</feature>
<keyword evidence="5 13" id="KW-0444">Lipid biosynthesis</keyword>
<feature type="transmembrane region" description="Helical" evidence="13">
    <location>
        <begin position="135"/>
        <end position="155"/>
    </location>
</feature>
<evidence type="ECO:0000256" key="4">
    <source>
        <dbReference type="ARBA" id="ARBA00013122"/>
    </source>
</evidence>
<evidence type="ECO:0000256" key="6">
    <source>
        <dbReference type="ARBA" id="ARBA00022692"/>
    </source>
</evidence>
<evidence type="ECO:0000256" key="13">
    <source>
        <dbReference type="RuleBase" id="RU363109"/>
    </source>
</evidence>